<keyword evidence="1" id="KW-1133">Transmembrane helix</keyword>
<dbReference type="AlphaFoldDB" id="A0A816FWS6"/>
<evidence type="ECO:0000256" key="1">
    <source>
        <dbReference type="SAM" id="Phobius"/>
    </source>
</evidence>
<proteinExistence type="predicted"/>
<evidence type="ECO:0000313" key="4">
    <source>
        <dbReference type="Proteomes" id="UP000663828"/>
    </source>
</evidence>
<feature type="non-terminal residue" evidence="3">
    <location>
        <position position="113"/>
    </location>
</feature>
<dbReference type="SUPFAM" id="SSF51735">
    <property type="entry name" value="NAD(P)-binding Rossmann-fold domains"/>
    <property type="match status" value="1"/>
</dbReference>
<accession>A0A816FWS6</accession>
<keyword evidence="4" id="KW-1185">Reference proteome</keyword>
<dbReference type="InterPro" id="IPR036291">
    <property type="entry name" value="NAD(P)-bd_dom_sf"/>
</dbReference>
<keyword evidence="1" id="KW-0812">Transmembrane</keyword>
<evidence type="ECO:0000313" key="3">
    <source>
        <dbReference type="EMBL" id="CAF1667218.1"/>
    </source>
</evidence>
<feature type="transmembrane region" description="Helical" evidence="1">
    <location>
        <begin position="7"/>
        <end position="26"/>
    </location>
</feature>
<comment type="caution">
    <text evidence="3">The sequence shown here is derived from an EMBL/GenBank/DDBJ whole genome shotgun (WGS) entry which is preliminary data.</text>
</comment>
<keyword evidence="1" id="KW-0472">Membrane</keyword>
<evidence type="ECO:0000259" key="2">
    <source>
        <dbReference type="Pfam" id="PF01370"/>
    </source>
</evidence>
<gene>
    <name evidence="3" type="ORF">XAT740_LOCUS58006</name>
</gene>
<dbReference type="EMBL" id="CAJNOR010012363">
    <property type="protein sequence ID" value="CAF1667218.1"/>
    <property type="molecule type" value="Genomic_DNA"/>
</dbReference>
<protein>
    <recommendedName>
        <fullName evidence="2">NAD-dependent epimerase/dehydratase domain-containing protein</fullName>
    </recommendedName>
</protein>
<name>A0A816FWS6_ADIRI</name>
<organism evidence="3 4">
    <name type="scientific">Adineta ricciae</name>
    <name type="common">Rotifer</name>
    <dbReference type="NCBI Taxonomy" id="249248"/>
    <lineage>
        <taxon>Eukaryota</taxon>
        <taxon>Metazoa</taxon>
        <taxon>Spiralia</taxon>
        <taxon>Gnathifera</taxon>
        <taxon>Rotifera</taxon>
        <taxon>Eurotatoria</taxon>
        <taxon>Bdelloidea</taxon>
        <taxon>Adinetida</taxon>
        <taxon>Adinetidae</taxon>
        <taxon>Adineta</taxon>
    </lineage>
</organism>
<sequence>MINAQQSCLCTLFVSIPITWILYFSSSTYSQYLLLLHGQMVISTIPSYVDPQYLPLTNQHMIHDGSDCIYYDDKNGLFHPNTKHPRFIVTGGAGFIGSHLVKRLTQQYNPSQI</sequence>
<reference evidence="3" key="1">
    <citation type="submission" date="2021-02" db="EMBL/GenBank/DDBJ databases">
        <authorList>
            <person name="Nowell W R."/>
        </authorList>
    </citation>
    <scope>NUCLEOTIDE SEQUENCE</scope>
</reference>
<dbReference type="Proteomes" id="UP000663828">
    <property type="component" value="Unassembled WGS sequence"/>
</dbReference>
<dbReference type="InterPro" id="IPR001509">
    <property type="entry name" value="Epimerase_deHydtase"/>
</dbReference>
<feature type="domain" description="NAD-dependent epimerase/dehydratase" evidence="2">
    <location>
        <begin position="88"/>
        <end position="107"/>
    </location>
</feature>
<dbReference type="Pfam" id="PF01370">
    <property type="entry name" value="Epimerase"/>
    <property type="match status" value="1"/>
</dbReference>
<dbReference type="Gene3D" id="3.40.50.720">
    <property type="entry name" value="NAD(P)-binding Rossmann-like Domain"/>
    <property type="match status" value="1"/>
</dbReference>